<dbReference type="PROSITE" id="PS50048">
    <property type="entry name" value="ZN2_CY6_FUNGAL_2"/>
    <property type="match status" value="1"/>
</dbReference>
<evidence type="ECO:0000259" key="6">
    <source>
        <dbReference type="PROSITE" id="PS50048"/>
    </source>
</evidence>
<gene>
    <name evidence="7" type="ORF">DSM5745_07904</name>
</gene>
<dbReference type="STRING" id="1810919.A0A3D8RFB6"/>
<dbReference type="PANTHER" id="PTHR38791:SF5">
    <property type="entry name" value="TRANSCRIPTION FACTOR DBAG-RELATED"/>
    <property type="match status" value="1"/>
</dbReference>
<protein>
    <recommendedName>
        <fullName evidence="6">Zn(2)-C6 fungal-type domain-containing protein</fullName>
    </recommendedName>
</protein>
<dbReference type="PANTHER" id="PTHR38791">
    <property type="entry name" value="ZN(II)2CYS6 TRANSCRIPTION FACTOR (EUROFUNG)-RELATED-RELATED"/>
    <property type="match status" value="1"/>
</dbReference>
<evidence type="ECO:0000256" key="2">
    <source>
        <dbReference type="ARBA" id="ARBA00023125"/>
    </source>
</evidence>
<dbReference type="RefSeq" id="XP_026601952.1">
    <property type="nucleotide sequence ID" value="XM_026749920.1"/>
</dbReference>
<evidence type="ECO:0000256" key="1">
    <source>
        <dbReference type="ARBA" id="ARBA00023015"/>
    </source>
</evidence>
<dbReference type="InterPro" id="IPR001138">
    <property type="entry name" value="Zn2Cys6_DnaBD"/>
</dbReference>
<evidence type="ECO:0000313" key="8">
    <source>
        <dbReference type="Proteomes" id="UP000256690"/>
    </source>
</evidence>
<proteinExistence type="predicted"/>
<dbReference type="GeneID" id="38118274"/>
<evidence type="ECO:0000256" key="5">
    <source>
        <dbReference type="SAM" id="MobiDB-lite"/>
    </source>
</evidence>
<dbReference type="PROSITE" id="PS00463">
    <property type="entry name" value="ZN2_CY6_FUNGAL_1"/>
    <property type="match status" value="1"/>
</dbReference>
<sequence length="556" mass="61186">MVNRGPSGGCATCRQRRVKCDEGKPECRTCGRLKLRCGGYRTQSASTNHKFKFRDQTHKFKRPAGASVQRTVKPKCLPQASPTLHSLSAPDTAVPFFLLHYALTGRDMESARGFYEILVPEYAAQPADSALCLAVSALASETLSLWRRGAGLRSAEASYTQALACLRRTVSNATERGKTATLLTALALQMYENVAAIYGLRSGATRIHHDGAVSLLSFAAPSHTNKISAYVRRYILHSEVSSALRQKRSLRSNAYSLIATQDQDLLAAPDNPSSTLDLIGTAVAELQARYDLASQDCTALLSQHLREKWHAEANRLDEQLLSWAQSVPSHWQPVRLTGSEIDPSIPTYNLTCEIYPSCQIANVWNLWRCQRLILAKITLTSLTAVFHREPGDQLNLVKSKQPLQDLVDSLCYSVPFYLGNRMKPSSMRDFTDPSIVFPTSPPSDHAGYPAIHPDNHKRHLIAQGHWHIMSPLGCLLSLLSEDGQILAGHLREGQADWIRGQFLRVATLLRLRDEGSGGVEGRRLSNSPLSSSGTPDLKAESLAKSVRRAAVFLSGP</sequence>
<reference evidence="7 8" key="1">
    <citation type="journal article" date="2018" name="IMA Fungus">
        <title>IMA Genome-F 9: Draft genome sequence of Annulohypoxylon stygium, Aspergillus mulundensis, Berkeleyomyces basicola (syn. Thielaviopsis basicola), Ceratocystis smalleyi, two Cercospora beticola strains, Coleophoma cylindrospora, Fusarium fracticaudum, Phialophora cf. hyalina, and Morchella septimelata.</title>
        <authorList>
            <person name="Wingfield B.D."/>
            <person name="Bills G.F."/>
            <person name="Dong Y."/>
            <person name="Huang W."/>
            <person name="Nel W.J."/>
            <person name="Swalarsk-Parry B.S."/>
            <person name="Vaghefi N."/>
            <person name="Wilken P.M."/>
            <person name="An Z."/>
            <person name="de Beer Z.W."/>
            <person name="De Vos L."/>
            <person name="Chen L."/>
            <person name="Duong T.A."/>
            <person name="Gao Y."/>
            <person name="Hammerbacher A."/>
            <person name="Kikkert J.R."/>
            <person name="Li Y."/>
            <person name="Li H."/>
            <person name="Li K."/>
            <person name="Li Q."/>
            <person name="Liu X."/>
            <person name="Ma X."/>
            <person name="Naidoo K."/>
            <person name="Pethybridge S.J."/>
            <person name="Sun J."/>
            <person name="Steenkamp E.T."/>
            <person name="van der Nest M.A."/>
            <person name="van Wyk S."/>
            <person name="Wingfield M.J."/>
            <person name="Xiong C."/>
            <person name="Yue Q."/>
            <person name="Zhang X."/>
        </authorList>
    </citation>
    <scope>NUCLEOTIDE SEQUENCE [LARGE SCALE GENOMIC DNA]</scope>
    <source>
        <strain evidence="7 8">DSM 5745</strain>
    </source>
</reference>
<dbReference type="GO" id="GO:0003677">
    <property type="term" value="F:DNA binding"/>
    <property type="evidence" value="ECO:0007669"/>
    <property type="project" value="UniProtKB-KW"/>
</dbReference>
<feature type="compositionally biased region" description="Polar residues" evidence="5">
    <location>
        <begin position="524"/>
        <end position="534"/>
    </location>
</feature>
<evidence type="ECO:0000313" key="7">
    <source>
        <dbReference type="EMBL" id="RDW72732.1"/>
    </source>
</evidence>
<dbReference type="EMBL" id="PVWQ01000009">
    <property type="protein sequence ID" value="RDW72732.1"/>
    <property type="molecule type" value="Genomic_DNA"/>
</dbReference>
<comment type="caution">
    <text evidence="7">The sequence shown here is derived from an EMBL/GenBank/DDBJ whole genome shotgun (WGS) entry which is preliminary data.</text>
</comment>
<keyword evidence="2" id="KW-0238">DNA-binding</keyword>
<feature type="domain" description="Zn(2)-C6 fungal-type" evidence="6">
    <location>
        <begin position="9"/>
        <end position="37"/>
    </location>
</feature>
<keyword evidence="8" id="KW-1185">Reference proteome</keyword>
<dbReference type="Gene3D" id="4.10.240.10">
    <property type="entry name" value="Zn(2)-C6 fungal-type DNA-binding domain"/>
    <property type="match status" value="1"/>
</dbReference>
<evidence type="ECO:0000256" key="3">
    <source>
        <dbReference type="ARBA" id="ARBA00023163"/>
    </source>
</evidence>
<dbReference type="InterPro" id="IPR036864">
    <property type="entry name" value="Zn2-C6_fun-type_DNA-bd_sf"/>
</dbReference>
<keyword evidence="4" id="KW-0539">Nucleus</keyword>
<dbReference type="Pfam" id="PF00172">
    <property type="entry name" value="Zn_clus"/>
    <property type="match status" value="1"/>
</dbReference>
<keyword evidence="1" id="KW-0805">Transcription regulation</keyword>
<evidence type="ECO:0000256" key="4">
    <source>
        <dbReference type="ARBA" id="ARBA00023242"/>
    </source>
</evidence>
<feature type="region of interest" description="Disordered" evidence="5">
    <location>
        <begin position="516"/>
        <end position="538"/>
    </location>
</feature>
<name>A0A3D8RFB6_9EURO</name>
<dbReference type="InterPro" id="IPR053175">
    <property type="entry name" value="DHMBA_Reg_Transcription_Factor"/>
</dbReference>
<dbReference type="GO" id="GO:0000981">
    <property type="term" value="F:DNA-binding transcription factor activity, RNA polymerase II-specific"/>
    <property type="evidence" value="ECO:0007669"/>
    <property type="project" value="InterPro"/>
</dbReference>
<accession>A0A3D8RFB6</accession>
<dbReference type="OrthoDB" id="2991872at2759"/>
<dbReference type="GO" id="GO:0008270">
    <property type="term" value="F:zinc ion binding"/>
    <property type="evidence" value="ECO:0007669"/>
    <property type="project" value="InterPro"/>
</dbReference>
<organism evidence="7 8">
    <name type="scientific">Aspergillus mulundensis</name>
    <dbReference type="NCBI Taxonomy" id="1810919"/>
    <lineage>
        <taxon>Eukaryota</taxon>
        <taxon>Fungi</taxon>
        <taxon>Dikarya</taxon>
        <taxon>Ascomycota</taxon>
        <taxon>Pezizomycotina</taxon>
        <taxon>Eurotiomycetes</taxon>
        <taxon>Eurotiomycetidae</taxon>
        <taxon>Eurotiales</taxon>
        <taxon>Aspergillaceae</taxon>
        <taxon>Aspergillus</taxon>
        <taxon>Aspergillus subgen. Nidulantes</taxon>
    </lineage>
</organism>
<dbReference type="Proteomes" id="UP000256690">
    <property type="component" value="Unassembled WGS sequence"/>
</dbReference>
<keyword evidence="3" id="KW-0804">Transcription</keyword>
<dbReference type="CDD" id="cd00067">
    <property type="entry name" value="GAL4"/>
    <property type="match status" value="1"/>
</dbReference>
<dbReference type="SUPFAM" id="SSF57701">
    <property type="entry name" value="Zn2/Cys6 DNA-binding domain"/>
    <property type="match status" value="1"/>
</dbReference>
<dbReference type="SMART" id="SM00066">
    <property type="entry name" value="GAL4"/>
    <property type="match status" value="1"/>
</dbReference>
<dbReference type="AlphaFoldDB" id="A0A3D8RFB6"/>